<evidence type="ECO:0000313" key="3">
    <source>
        <dbReference type="EMBL" id="MBO1266758.1"/>
    </source>
</evidence>
<dbReference type="EMBL" id="JAFNLL010000004">
    <property type="protein sequence ID" value="MBO1266758.1"/>
    <property type="molecule type" value="Genomic_DNA"/>
</dbReference>
<evidence type="ECO:0000259" key="2">
    <source>
        <dbReference type="Pfam" id="PF00144"/>
    </source>
</evidence>
<keyword evidence="4" id="KW-1185">Reference proteome</keyword>
<dbReference type="Pfam" id="PF00144">
    <property type="entry name" value="Beta-lactamase"/>
    <property type="match status" value="1"/>
</dbReference>
<feature type="region of interest" description="Disordered" evidence="1">
    <location>
        <begin position="247"/>
        <end position="273"/>
    </location>
</feature>
<dbReference type="SUPFAM" id="SSF56601">
    <property type="entry name" value="beta-lactamase/transpeptidase-like"/>
    <property type="match status" value="1"/>
</dbReference>
<dbReference type="Proteomes" id="UP000664164">
    <property type="component" value="Unassembled WGS sequence"/>
</dbReference>
<dbReference type="InterPro" id="IPR012338">
    <property type="entry name" value="Beta-lactam/transpept-like"/>
</dbReference>
<protein>
    <submittedName>
        <fullName evidence="3">Beta-lactamase family protein</fullName>
    </submittedName>
</protein>
<evidence type="ECO:0000313" key="4">
    <source>
        <dbReference type="Proteomes" id="UP000664164"/>
    </source>
</evidence>
<proteinExistence type="predicted"/>
<sequence length="415" mass="42604">MAAVLLLTGCTATSDSTPPSTSAAATAPAATTGPCVSDVATVIAAPASTAAALPAPLAASLDAAAQSSFKEAAAPGAIVGVRTPEGLWTSSYGFADPTTNAAMSTDMHLRIGSVTKTFTGTLILQLAEEGKLSLNDTIDKYYPGIPNGNTITLRMLANMTSGIASYYTQAFLDVYFAHPETIFTPDQLVAYGVSASPIFSPGEKFNYSNTNTVLLGKVIEKVTGQPVADVLQQRILAPLGLAGTSWPGDSPAIPAPHPQGYTLQGSSTPEDPTNATNWSPSFGWTAGAMISTVQDLLVYGRALGTGQGLLSPATQAERLQSFPEPAGYGFGFACVGGWVGHTGELPGFNATLYYDTTSDTSVVVLVNSDIASGSCTESPTLIDNPADLPCSSPATRIFVGLSTALGHPFVPNPGR</sequence>
<feature type="compositionally biased region" description="Polar residues" evidence="1">
    <location>
        <begin position="261"/>
        <end position="273"/>
    </location>
</feature>
<accession>A0A939KL09</accession>
<feature type="domain" description="Beta-lactamase-related" evidence="2">
    <location>
        <begin position="68"/>
        <end position="369"/>
    </location>
</feature>
<gene>
    <name evidence="3" type="ORF">J1902_01965</name>
</gene>
<dbReference type="Gene3D" id="3.40.710.10">
    <property type="entry name" value="DD-peptidase/beta-lactamase superfamily"/>
    <property type="match status" value="1"/>
</dbReference>
<name>A0A939KL09_9MICC</name>
<comment type="caution">
    <text evidence="3">The sequence shown here is derived from an EMBL/GenBank/DDBJ whole genome shotgun (WGS) entry which is preliminary data.</text>
</comment>
<organism evidence="3 4">
    <name type="scientific">Arthrobacter cavernae</name>
    <dbReference type="NCBI Taxonomy" id="2817681"/>
    <lineage>
        <taxon>Bacteria</taxon>
        <taxon>Bacillati</taxon>
        <taxon>Actinomycetota</taxon>
        <taxon>Actinomycetes</taxon>
        <taxon>Micrococcales</taxon>
        <taxon>Micrococcaceae</taxon>
        <taxon>Arthrobacter</taxon>
    </lineage>
</organism>
<dbReference type="InterPro" id="IPR050491">
    <property type="entry name" value="AmpC-like"/>
</dbReference>
<dbReference type="PANTHER" id="PTHR46825">
    <property type="entry name" value="D-ALANYL-D-ALANINE-CARBOXYPEPTIDASE/ENDOPEPTIDASE AMPH"/>
    <property type="match status" value="1"/>
</dbReference>
<evidence type="ECO:0000256" key="1">
    <source>
        <dbReference type="SAM" id="MobiDB-lite"/>
    </source>
</evidence>
<dbReference type="AlphaFoldDB" id="A0A939KL09"/>
<dbReference type="InterPro" id="IPR001466">
    <property type="entry name" value="Beta-lactam-related"/>
</dbReference>
<reference evidence="3" key="1">
    <citation type="submission" date="2021-03" db="EMBL/GenBank/DDBJ databases">
        <title>A new species, PO-11, isolated from a karst cave deposit.</title>
        <authorList>
            <person name="Zhaoxiaoyong W."/>
        </authorList>
    </citation>
    <scope>NUCLEOTIDE SEQUENCE</scope>
    <source>
        <strain evidence="3">PO-11</strain>
    </source>
</reference>
<dbReference type="PANTHER" id="PTHR46825:SF7">
    <property type="entry name" value="D-ALANYL-D-ALANINE CARBOXYPEPTIDASE"/>
    <property type="match status" value="1"/>
</dbReference>